<sequence length="395" mass="44151">MTSYPDQNITGLALARNDWIDVLRGWAAIAVVLMHLNIRVPFRDFEGAAWLSKRAYNFLFSSGWQAVMVFFVISGFLITQAMLARWHSLEKVQPLHFYGFRAARLLPCLLGFIVLQSLLQAWQVPGFHDAASTTPLWRAVVSALTFHLNWLEAQYGYLPGAWDVLWSLSVEEAFYLGFPLLCLLVRSPRWLLVILCAFFVIGPYARVGMGSNEIWADHGYLSGMGEIALGCMMAMLARHWPPTGHRGIWVLILGLVCMALPLYFRGWVYKSGLTSLGLDMTLLALGAALVLIATHANPAWYRYASLPGISWLRWVGRSSYEVYLCHMFVVIALVEAFRALGGGPQMVPWLYGGGLGLSLLAGHLVARYFSEPLNRRIRSRLVRGRSVAPAVATQS</sequence>
<feature type="transmembrane region" description="Helical" evidence="1">
    <location>
        <begin position="105"/>
        <end position="122"/>
    </location>
</feature>
<feature type="transmembrane region" description="Helical" evidence="1">
    <location>
        <begin position="62"/>
        <end position="84"/>
    </location>
</feature>
<dbReference type="PANTHER" id="PTHR23028">
    <property type="entry name" value="ACETYLTRANSFERASE"/>
    <property type="match status" value="1"/>
</dbReference>
<keyword evidence="4" id="KW-1185">Reference proteome</keyword>
<dbReference type="EMBL" id="BSOG01000002">
    <property type="protein sequence ID" value="GLR13394.1"/>
    <property type="molecule type" value="Genomic_DNA"/>
</dbReference>
<proteinExistence type="predicted"/>
<dbReference type="InterPro" id="IPR050879">
    <property type="entry name" value="Acyltransferase_3"/>
</dbReference>
<reference evidence="4" key="1">
    <citation type="journal article" date="2019" name="Int. J. Syst. Evol. Microbiol.">
        <title>The Global Catalogue of Microorganisms (GCM) 10K type strain sequencing project: providing services to taxonomists for standard genome sequencing and annotation.</title>
        <authorList>
            <consortium name="The Broad Institute Genomics Platform"/>
            <consortium name="The Broad Institute Genome Sequencing Center for Infectious Disease"/>
            <person name="Wu L."/>
            <person name="Ma J."/>
        </authorList>
    </citation>
    <scope>NUCLEOTIDE SEQUENCE [LARGE SCALE GENOMIC DNA]</scope>
    <source>
        <strain evidence="4">NBRC 110044</strain>
    </source>
</reference>
<keyword evidence="1" id="KW-0472">Membrane</keyword>
<evidence type="ECO:0000259" key="2">
    <source>
        <dbReference type="Pfam" id="PF01757"/>
    </source>
</evidence>
<keyword evidence="3" id="KW-0012">Acyltransferase</keyword>
<name>A0ABQ5YKC3_9NEIS</name>
<dbReference type="Proteomes" id="UP001156706">
    <property type="component" value="Unassembled WGS sequence"/>
</dbReference>
<dbReference type="PANTHER" id="PTHR23028:SF53">
    <property type="entry name" value="ACYL_TRANSF_3 DOMAIN-CONTAINING PROTEIN"/>
    <property type="match status" value="1"/>
</dbReference>
<comment type="caution">
    <text evidence="3">The sequence shown here is derived from an EMBL/GenBank/DDBJ whole genome shotgun (WGS) entry which is preliminary data.</text>
</comment>
<feature type="transmembrane region" description="Helical" evidence="1">
    <location>
        <begin position="164"/>
        <end position="183"/>
    </location>
</feature>
<feature type="transmembrane region" description="Helical" evidence="1">
    <location>
        <begin position="248"/>
        <end position="268"/>
    </location>
</feature>
<accession>A0ABQ5YKC3</accession>
<dbReference type="InterPro" id="IPR002656">
    <property type="entry name" value="Acyl_transf_3_dom"/>
</dbReference>
<evidence type="ECO:0000256" key="1">
    <source>
        <dbReference type="SAM" id="Phobius"/>
    </source>
</evidence>
<feature type="domain" description="Acyltransferase 3" evidence="2">
    <location>
        <begin position="17"/>
        <end position="361"/>
    </location>
</feature>
<dbReference type="RefSeq" id="WP_284196498.1">
    <property type="nucleotide sequence ID" value="NZ_BSOG01000002.1"/>
</dbReference>
<feature type="transmembrane region" description="Helical" evidence="1">
    <location>
        <begin position="322"/>
        <end position="340"/>
    </location>
</feature>
<feature type="transmembrane region" description="Helical" evidence="1">
    <location>
        <begin position="219"/>
        <end position="236"/>
    </location>
</feature>
<keyword evidence="1" id="KW-1133">Transmembrane helix</keyword>
<organism evidence="3 4">
    <name type="scientific">Chitinimonas prasina</name>
    <dbReference type="NCBI Taxonomy" id="1434937"/>
    <lineage>
        <taxon>Bacteria</taxon>
        <taxon>Pseudomonadati</taxon>
        <taxon>Pseudomonadota</taxon>
        <taxon>Betaproteobacteria</taxon>
        <taxon>Neisseriales</taxon>
        <taxon>Chitinibacteraceae</taxon>
        <taxon>Chitinimonas</taxon>
    </lineage>
</organism>
<feature type="transmembrane region" description="Helical" evidence="1">
    <location>
        <begin position="346"/>
        <end position="370"/>
    </location>
</feature>
<feature type="transmembrane region" description="Helical" evidence="1">
    <location>
        <begin position="22"/>
        <end position="42"/>
    </location>
</feature>
<keyword evidence="1" id="KW-0812">Transmembrane</keyword>
<feature type="transmembrane region" description="Helical" evidence="1">
    <location>
        <begin position="190"/>
        <end position="207"/>
    </location>
</feature>
<evidence type="ECO:0000313" key="3">
    <source>
        <dbReference type="EMBL" id="GLR13394.1"/>
    </source>
</evidence>
<protein>
    <submittedName>
        <fullName evidence="3">Acyltransferase</fullName>
    </submittedName>
</protein>
<feature type="transmembrane region" description="Helical" evidence="1">
    <location>
        <begin position="280"/>
        <end position="301"/>
    </location>
</feature>
<gene>
    <name evidence="3" type="ORF">GCM10007907_21840</name>
</gene>
<keyword evidence="3" id="KW-0808">Transferase</keyword>
<evidence type="ECO:0000313" key="4">
    <source>
        <dbReference type="Proteomes" id="UP001156706"/>
    </source>
</evidence>
<dbReference type="Pfam" id="PF01757">
    <property type="entry name" value="Acyl_transf_3"/>
    <property type="match status" value="1"/>
</dbReference>
<dbReference type="GO" id="GO:0016746">
    <property type="term" value="F:acyltransferase activity"/>
    <property type="evidence" value="ECO:0007669"/>
    <property type="project" value="UniProtKB-KW"/>
</dbReference>